<evidence type="ECO:0000313" key="14">
    <source>
        <dbReference type="EMBL" id="OGG46710.1"/>
    </source>
</evidence>
<dbReference type="GO" id="GO:0005737">
    <property type="term" value="C:cytoplasm"/>
    <property type="evidence" value="ECO:0007669"/>
    <property type="project" value="UniProtKB-SubCell"/>
</dbReference>
<dbReference type="PROSITE" id="PS00688">
    <property type="entry name" value="SIGMA54_INTERACT_3"/>
    <property type="match status" value="1"/>
</dbReference>
<dbReference type="InterPro" id="IPR009057">
    <property type="entry name" value="Homeodomain-like_sf"/>
</dbReference>
<dbReference type="InterPro" id="IPR025944">
    <property type="entry name" value="Sigma_54_int_dom_CS"/>
</dbReference>
<keyword evidence="7" id="KW-0238">DNA-binding</keyword>
<dbReference type="Gene3D" id="1.10.8.60">
    <property type="match status" value="1"/>
</dbReference>
<dbReference type="InterPro" id="IPR003593">
    <property type="entry name" value="AAA+_ATPase"/>
</dbReference>
<evidence type="ECO:0000256" key="2">
    <source>
        <dbReference type="ARBA" id="ARBA00022490"/>
    </source>
</evidence>
<reference evidence="14 15" key="1">
    <citation type="journal article" date="2016" name="Nat. Commun.">
        <title>Thousands of microbial genomes shed light on interconnected biogeochemical processes in an aquifer system.</title>
        <authorList>
            <person name="Anantharaman K."/>
            <person name="Brown C.T."/>
            <person name="Hug L.A."/>
            <person name="Sharon I."/>
            <person name="Castelle C.J."/>
            <person name="Probst A.J."/>
            <person name="Thomas B.C."/>
            <person name="Singh A."/>
            <person name="Wilkins M.J."/>
            <person name="Karaoz U."/>
            <person name="Brodie E.L."/>
            <person name="Williams K.H."/>
            <person name="Hubbard S.S."/>
            <person name="Banfield J.F."/>
        </authorList>
    </citation>
    <scope>NUCLEOTIDE SEQUENCE [LARGE SCALE GENOMIC DNA]</scope>
    <source>
        <strain evidence="15">RIFCSPLOWO2_12_FULL_64_10</strain>
    </source>
</reference>
<evidence type="ECO:0000256" key="3">
    <source>
        <dbReference type="ARBA" id="ARBA00022553"/>
    </source>
</evidence>
<evidence type="ECO:0000259" key="13">
    <source>
        <dbReference type="PROSITE" id="PS50110"/>
    </source>
</evidence>
<dbReference type="Pfam" id="PF25601">
    <property type="entry name" value="AAA_lid_14"/>
    <property type="match status" value="1"/>
</dbReference>
<dbReference type="InterPro" id="IPR058031">
    <property type="entry name" value="AAA_lid_NorR"/>
</dbReference>
<dbReference type="GO" id="GO:0000160">
    <property type="term" value="P:phosphorelay signal transduction system"/>
    <property type="evidence" value="ECO:0007669"/>
    <property type="project" value="InterPro"/>
</dbReference>
<dbReference type="SUPFAM" id="SSF46689">
    <property type="entry name" value="Homeodomain-like"/>
    <property type="match status" value="1"/>
</dbReference>
<evidence type="ECO:0000313" key="15">
    <source>
        <dbReference type="Proteomes" id="UP000178606"/>
    </source>
</evidence>
<dbReference type="CDD" id="cd00009">
    <property type="entry name" value="AAA"/>
    <property type="match status" value="1"/>
</dbReference>
<dbReference type="InterPro" id="IPR011006">
    <property type="entry name" value="CheY-like_superfamily"/>
</dbReference>
<organism evidence="14 15">
    <name type="scientific">Handelsmanbacteria sp. (strain RIFCSPLOWO2_12_FULL_64_10)</name>
    <dbReference type="NCBI Taxonomy" id="1817868"/>
    <lineage>
        <taxon>Bacteria</taxon>
        <taxon>Candidatus Handelsmaniibacteriota</taxon>
    </lineage>
</organism>
<comment type="subcellular location">
    <subcellularLocation>
        <location evidence="1">Cytoplasm</location>
    </subcellularLocation>
</comment>
<keyword evidence="6" id="KW-0805">Transcription regulation</keyword>
<evidence type="ECO:0000256" key="6">
    <source>
        <dbReference type="ARBA" id="ARBA00023015"/>
    </source>
</evidence>
<name>A0A1F6CCG9_HANXR</name>
<keyword evidence="9" id="KW-0804">Transcription</keyword>
<dbReference type="Pfam" id="PF00158">
    <property type="entry name" value="Sigma54_activat"/>
    <property type="match status" value="1"/>
</dbReference>
<evidence type="ECO:0000256" key="5">
    <source>
        <dbReference type="ARBA" id="ARBA00022840"/>
    </source>
</evidence>
<dbReference type="Gene3D" id="3.40.50.300">
    <property type="entry name" value="P-loop containing nucleotide triphosphate hydrolases"/>
    <property type="match status" value="1"/>
</dbReference>
<dbReference type="InterPro" id="IPR002197">
    <property type="entry name" value="HTH_Fis"/>
</dbReference>
<dbReference type="SUPFAM" id="SSF52172">
    <property type="entry name" value="CheY-like"/>
    <property type="match status" value="1"/>
</dbReference>
<dbReference type="SUPFAM" id="SSF52540">
    <property type="entry name" value="P-loop containing nucleoside triphosphate hydrolases"/>
    <property type="match status" value="1"/>
</dbReference>
<feature type="domain" description="Response regulatory" evidence="13">
    <location>
        <begin position="4"/>
        <end position="118"/>
    </location>
</feature>
<dbReference type="Gene3D" id="1.10.10.60">
    <property type="entry name" value="Homeodomain-like"/>
    <property type="match status" value="1"/>
</dbReference>
<dbReference type="Proteomes" id="UP000178606">
    <property type="component" value="Unassembled WGS sequence"/>
</dbReference>
<dbReference type="EMBL" id="MFKF01000287">
    <property type="protein sequence ID" value="OGG46710.1"/>
    <property type="molecule type" value="Genomic_DNA"/>
</dbReference>
<dbReference type="GO" id="GO:0005524">
    <property type="term" value="F:ATP binding"/>
    <property type="evidence" value="ECO:0007669"/>
    <property type="project" value="UniProtKB-KW"/>
</dbReference>
<dbReference type="SMART" id="SM00448">
    <property type="entry name" value="REC"/>
    <property type="match status" value="1"/>
</dbReference>
<dbReference type="PROSITE" id="PS00676">
    <property type="entry name" value="SIGMA54_INTERACT_2"/>
    <property type="match status" value="1"/>
</dbReference>
<accession>A0A1F6CCG9</accession>
<keyword evidence="5" id="KW-0067">ATP-binding</keyword>
<dbReference type="SMART" id="SM00382">
    <property type="entry name" value="AAA"/>
    <property type="match status" value="1"/>
</dbReference>
<evidence type="ECO:0000256" key="11">
    <source>
        <dbReference type="SAM" id="MobiDB-lite"/>
    </source>
</evidence>
<keyword evidence="4" id="KW-0547">Nucleotide-binding</keyword>
<evidence type="ECO:0000256" key="10">
    <source>
        <dbReference type="PROSITE-ProRule" id="PRU00169"/>
    </source>
</evidence>
<dbReference type="PROSITE" id="PS50045">
    <property type="entry name" value="SIGMA54_INTERACT_4"/>
    <property type="match status" value="1"/>
</dbReference>
<dbReference type="PROSITE" id="PS50110">
    <property type="entry name" value="RESPONSE_REGULATORY"/>
    <property type="match status" value="1"/>
</dbReference>
<dbReference type="PROSITE" id="PS00675">
    <property type="entry name" value="SIGMA54_INTERACT_1"/>
    <property type="match status" value="1"/>
</dbReference>
<gene>
    <name evidence="14" type="ORF">A3F84_20315</name>
</gene>
<dbReference type="Gene3D" id="3.40.50.2300">
    <property type="match status" value="1"/>
</dbReference>
<dbReference type="GO" id="GO:0043565">
    <property type="term" value="F:sequence-specific DNA binding"/>
    <property type="evidence" value="ECO:0007669"/>
    <property type="project" value="InterPro"/>
</dbReference>
<keyword evidence="3 10" id="KW-0597">Phosphoprotein</keyword>
<keyword evidence="2" id="KW-0963">Cytoplasm</keyword>
<evidence type="ECO:0000256" key="1">
    <source>
        <dbReference type="ARBA" id="ARBA00004496"/>
    </source>
</evidence>
<dbReference type="FunFam" id="3.40.50.300:FF:000006">
    <property type="entry name" value="DNA-binding transcriptional regulator NtrC"/>
    <property type="match status" value="1"/>
</dbReference>
<dbReference type="Pfam" id="PF00072">
    <property type="entry name" value="Response_reg"/>
    <property type="match status" value="1"/>
</dbReference>
<dbReference type="FunFam" id="1.10.8.60:FF:000014">
    <property type="entry name" value="DNA-binding transcriptional regulator NtrC"/>
    <property type="match status" value="1"/>
</dbReference>
<evidence type="ECO:0000259" key="12">
    <source>
        <dbReference type="PROSITE" id="PS50045"/>
    </source>
</evidence>
<dbReference type="PANTHER" id="PTHR32071">
    <property type="entry name" value="TRANSCRIPTIONAL REGULATORY PROTEIN"/>
    <property type="match status" value="1"/>
</dbReference>
<evidence type="ECO:0000256" key="9">
    <source>
        <dbReference type="ARBA" id="ARBA00023163"/>
    </source>
</evidence>
<keyword evidence="8" id="KW-0010">Activator</keyword>
<evidence type="ECO:0000256" key="8">
    <source>
        <dbReference type="ARBA" id="ARBA00023159"/>
    </source>
</evidence>
<dbReference type="InterPro" id="IPR001789">
    <property type="entry name" value="Sig_transdc_resp-reg_receiver"/>
</dbReference>
<evidence type="ECO:0008006" key="16">
    <source>
        <dbReference type="Google" id="ProtNLM"/>
    </source>
</evidence>
<comment type="caution">
    <text evidence="14">The sequence shown here is derived from an EMBL/GenBank/DDBJ whole genome shotgun (WGS) entry which is preliminary data.</text>
</comment>
<proteinExistence type="predicted"/>
<protein>
    <recommendedName>
        <fullName evidence="16">Fis family transcriptional regulator</fullName>
    </recommendedName>
</protein>
<feature type="region of interest" description="Disordered" evidence="11">
    <location>
        <begin position="383"/>
        <end position="406"/>
    </location>
</feature>
<evidence type="ECO:0000256" key="7">
    <source>
        <dbReference type="ARBA" id="ARBA00023125"/>
    </source>
</evidence>
<dbReference type="AlphaFoldDB" id="A0A1F6CCG9"/>
<dbReference type="InterPro" id="IPR025662">
    <property type="entry name" value="Sigma_54_int_dom_ATP-bd_1"/>
</dbReference>
<dbReference type="InterPro" id="IPR027417">
    <property type="entry name" value="P-loop_NTPase"/>
</dbReference>
<dbReference type="FunFam" id="3.40.50.2300:FF:000018">
    <property type="entry name" value="DNA-binding transcriptional regulator NtrC"/>
    <property type="match status" value="1"/>
</dbReference>
<dbReference type="InterPro" id="IPR025943">
    <property type="entry name" value="Sigma_54_int_dom_ATP-bd_2"/>
</dbReference>
<dbReference type="PRINTS" id="PR01590">
    <property type="entry name" value="HTHFIS"/>
</dbReference>
<dbReference type="Pfam" id="PF02954">
    <property type="entry name" value="HTH_8"/>
    <property type="match status" value="1"/>
</dbReference>
<feature type="modified residue" description="4-aspartylphosphate" evidence="10">
    <location>
        <position position="53"/>
    </location>
</feature>
<feature type="domain" description="Sigma-54 factor interaction" evidence="12">
    <location>
        <begin position="143"/>
        <end position="372"/>
    </location>
</feature>
<dbReference type="InterPro" id="IPR002078">
    <property type="entry name" value="Sigma_54_int"/>
</dbReference>
<dbReference type="GO" id="GO:0006355">
    <property type="term" value="P:regulation of DNA-templated transcription"/>
    <property type="evidence" value="ECO:0007669"/>
    <property type="project" value="InterPro"/>
</dbReference>
<dbReference type="CDD" id="cd17536">
    <property type="entry name" value="REC_YesN-like"/>
    <property type="match status" value="1"/>
</dbReference>
<sequence length="481" mass="52928">MNPKILIVDDEPAARHGLRRALDALRCEIVEAADGAAALEEVERSGPDLLICDIQMPKLDGLALLKALAGKQNAPPVIVITAHGSERIAVEAMKAGAYDYLSKPYEVDELRCAVQKALEAVRLRRENERLRAELRQRSGFGVMLSRGRGMERVYDLIGKVAGTDATVLICGESGTGKELVARTIHAQGPRKDGPFIAVNAAALPSELIESELFGHEKGAFTGAAGRRVGKFELAHGGTLFLDEIGDMGLETQAKVLRILQERRFERLGGAETISVDVRVISATNKDLPSEIAAGRFREDLYYRLKVVDIPLPPLRERPEDIPLLVGHFLEGFCHRHRKAVSEVPPEVMRRLTDYRWPGNVRELMNVIERAVVLSDSPVLRKDLIPPDVQPPAPQSPDSAPLDVAQGKLSTQHSALSVWQEDVSFQDAKRQAVQSFETAFLRAALGHHAGNVNRTALALGLKRQALQQKLKELGIDPDIYRR</sequence>
<evidence type="ECO:0000256" key="4">
    <source>
        <dbReference type="ARBA" id="ARBA00022741"/>
    </source>
</evidence>